<dbReference type="InterPro" id="IPR027417">
    <property type="entry name" value="P-loop_NTPase"/>
</dbReference>
<dbReference type="Proteomes" id="UP000196158">
    <property type="component" value="Unassembled WGS sequence"/>
</dbReference>
<proteinExistence type="predicted"/>
<evidence type="ECO:0000313" key="4">
    <source>
        <dbReference type="Proteomes" id="UP000196158"/>
    </source>
</evidence>
<evidence type="ECO:0000256" key="1">
    <source>
        <dbReference type="SAM" id="MobiDB-lite"/>
    </source>
</evidence>
<dbReference type="EMBL" id="FXLY01000009">
    <property type="protein sequence ID" value="SMN21972.1"/>
    <property type="molecule type" value="Genomic_DNA"/>
</dbReference>
<feature type="compositionally biased region" description="Basic and acidic residues" evidence="1">
    <location>
        <begin position="508"/>
        <end position="534"/>
    </location>
</feature>
<reference evidence="3 4" key="1">
    <citation type="submission" date="2017-04" db="EMBL/GenBank/DDBJ databases">
        <authorList>
            <person name="Afonso C.L."/>
            <person name="Miller P.J."/>
            <person name="Scott M.A."/>
            <person name="Spackman E."/>
            <person name="Goraichik I."/>
            <person name="Dimitrov K.M."/>
            <person name="Suarez D.L."/>
            <person name="Swayne D.E."/>
        </authorList>
    </citation>
    <scope>NUCLEOTIDE SEQUENCE [LARGE SCALE GENOMIC DNA]</scope>
</reference>
<dbReference type="GO" id="GO:0003682">
    <property type="term" value="F:chromatin binding"/>
    <property type="evidence" value="ECO:0007669"/>
    <property type="project" value="InterPro"/>
</dbReference>
<dbReference type="InterPro" id="IPR001025">
    <property type="entry name" value="BAH_dom"/>
</dbReference>
<feature type="region of interest" description="Disordered" evidence="1">
    <location>
        <begin position="246"/>
        <end position="339"/>
    </location>
</feature>
<protein>
    <submittedName>
        <fullName evidence="3">Similar to Saccharomyces cerevisiae YML065W ORC1 Largest subunit of the origin recognition complex</fullName>
    </submittedName>
</protein>
<sequence length="1115" mass="125645">MAANLKDMEGWQIVNVDETGKIINENRTRRSRTGNRIKSTFLQRISDGLSFGVGDNVITHDSVTQTYSVYLVHEIRQNTVKSLVEIWAFSYLRWFELNGAKYFSQFDPRMLEKYPNTKELNQQLFKVLDHHELFLTAELVEFNLSDFIDLATIVSEKDYKIGKAIPDKDFAVKYICEPTGENFVKINISHELKLIKQMPTKQSDEHLKRLSTQHIRPVSIPTNSSKKIPLQATPILTNGTPSLTAVTVASSGGDDAEDINDDLPLSSNRRRRRPKSYAFSQSTDSDDTSSQKRNSADVSRNNMNDSNVISANSPENGKETIGNKDPKDREETIDNKDHKNEHTAVINLLDIQAPDVYIRPTSEGPILIKKQSNLANRSTKTAENTTKPNVLSESNNLHNIPEQNDKVTKKTPSLFVEDIDDDSSVESDNIYREIKEAGPEFPNNSTAASVEPHGNTSGVQSNSDAESVNSFHETHTYLPSEYDNLPSSSLEPSNNTKRKLPQESEDIQEIHDKQPEKKKSLSAPKLDDKNDKNSNNENVNRTSTMENTSKTLQSTTSKGKQGSAGSVLINPSTFKLIKTNYDKTLELINNFQNVNVPSTELQYTKTSDGKDNTPSAIGTMMKYDPEVTSENDKQTLYSQIKGSSNKLSIELKLRSITRKKEGLSDVCNVFVDIYYDLFLRIRACTPWLLFCTTKKAISAEYVLQEVFTELSLSYRMKELQPFSWTHIYPIANPTIASLITQIWKNISGEFLQAKQAIGALFHFCKNVPIARKKYLIIVIHNFESILNSPNHSHLIDVLMKLVQFPNSKLSIICVGNETPQLLKLFPNKTDNEIWSIINLSTYPTNAIKMVIHSILYNKFFGTFFVKQESESSSWSIRNLDSLITTPIEYKTAVSKAAKDGYITKHVKITAEETQEIISLLESHATYYDELLNNCKKAIFIAKWTYVKGLTNKEIGPNDDAFLIQSNVQSVIDSVTTATVFERVASLPAISRLLLISSLLDDDGNISNGPTVLHFSEMKNRMIKYIDSYENTPTIQQIKSALSPNPDDLNEIIESVNWRFLFGKLKILGLINFSMKNEEDVNSIFFTILCNRQALKSSLQTCGSTTNTIPKVPIPS</sequence>
<gene>
    <name evidence="3" type="ORF">KASA_0J03267G</name>
</gene>
<feature type="compositionally biased region" description="Polar residues" evidence="1">
    <location>
        <begin position="292"/>
        <end position="315"/>
    </location>
</feature>
<feature type="compositionally biased region" description="Polar residues" evidence="1">
    <location>
        <begin position="541"/>
        <end position="565"/>
    </location>
</feature>
<evidence type="ECO:0000259" key="2">
    <source>
        <dbReference type="PROSITE" id="PS51038"/>
    </source>
</evidence>
<dbReference type="Gene3D" id="2.30.30.490">
    <property type="match status" value="1"/>
</dbReference>
<dbReference type="STRING" id="1789683.A0A1X7R8N2"/>
<dbReference type="SMART" id="SM00439">
    <property type="entry name" value="BAH"/>
    <property type="match status" value="1"/>
</dbReference>
<feature type="compositionally biased region" description="Low complexity" evidence="1">
    <location>
        <begin position="484"/>
        <end position="495"/>
    </location>
</feature>
<dbReference type="OrthoDB" id="1926878at2759"/>
<feature type="compositionally biased region" description="Polar residues" evidence="1">
    <location>
        <begin position="442"/>
        <end position="471"/>
    </location>
</feature>
<dbReference type="Pfam" id="PF01426">
    <property type="entry name" value="BAH"/>
    <property type="match status" value="1"/>
</dbReference>
<evidence type="ECO:0000313" key="3">
    <source>
        <dbReference type="EMBL" id="SMN21972.1"/>
    </source>
</evidence>
<dbReference type="SUPFAM" id="SSF82061">
    <property type="entry name" value="BAH domain"/>
    <property type="match status" value="1"/>
</dbReference>
<keyword evidence="4" id="KW-1185">Reference proteome</keyword>
<dbReference type="GO" id="GO:0005694">
    <property type="term" value="C:chromosome"/>
    <property type="evidence" value="ECO:0007669"/>
    <property type="project" value="UniProtKB-ARBA"/>
</dbReference>
<feature type="compositionally biased region" description="Polar residues" evidence="1">
    <location>
        <begin position="375"/>
        <end position="402"/>
    </location>
</feature>
<organism evidence="3 4">
    <name type="scientific">Maudiozyma saulgeensis</name>
    <dbReference type="NCBI Taxonomy" id="1789683"/>
    <lineage>
        <taxon>Eukaryota</taxon>
        <taxon>Fungi</taxon>
        <taxon>Dikarya</taxon>
        <taxon>Ascomycota</taxon>
        <taxon>Saccharomycotina</taxon>
        <taxon>Saccharomycetes</taxon>
        <taxon>Saccharomycetales</taxon>
        <taxon>Saccharomycetaceae</taxon>
        <taxon>Maudiozyma</taxon>
    </lineage>
</organism>
<dbReference type="Gene3D" id="3.40.50.300">
    <property type="entry name" value="P-loop containing nucleotide triphosphate hydrolases"/>
    <property type="match status" value="1"/>
</dbReference>
<name>A0A1X7R8N2_9SACH</name>
<feature type="compositionally biased region" description="Basic and acidic residues" evidence="1">
    <location>
        <begin position="316"/>
        <end position="339"/>
    </location>
</feature>
<dbReference type="AlphaFoldDB" id="A0A1X7R8N2"/>
<feature type="domain" description="BAH" evidence="2">
    <location>
        <begin position="49"/>
        <end position="187"/>
    </location>
</feature>
<feature type="region of interest" description="Disordered" evidence="1">
    <location>
        <begin position="437"/>
        <end position="565"/>
    </location>
</feature>
<dbReference type="PROSITE" id="PS51038">
    <property type="entry name" value="BAH"/>
    <property type="match status" value="1"/>
</dbReference>
<feature type="region of interest" description="Disordered" evidence="1">
    <location>
        <begin position="375"/>
        <end position="410"/>
    </location>
</feature>
<accession>A0A1X7R8N2</accession>
<dbReference type="InterPro" id="IPR043151">
    <property type="entry name" value="BAH_sf"/>
</dbReference>